<dbReference type="AlphaFoldDB" id="A0A5C7HTZ3"/>
<reference evidence="5" key="1">
    <citation type="journal article" date="2019" name="Gigascience">
        <title>De novo genome assembly of the endangered Acer yangbiense, a plant species with extremely small populations endemic to Yunnan Province, China.</title>
        <authorList>
            <person name="Yang J."/>
            <person name="Wariss H.M."/>
            <person name="Tao L."/>
            <person name="Zhang R."/>
            <person name="Yun Q."/>
            <person name="Hollingsworth P."/>
            <person name="Dao Z."/>
            <person name="Luo G."/>
            <person name="Guo H."/>
            <person name="Ma Y."/>
            <person name="Sun W."/>
        </authorList>
    </citation>
    <scope>NUCLEOTIDE SEQUENCE [LARGE SCALE GENOMIC DNA]</scope>
    <source>
        <strain evidence="5">cv. Malutang</strain>
    </source>
</reference>
<dbReference type="PANTHER" id="PTHR13271">
    <property type="entry name" value="UNCHARACTERIZED PUTATIVE METHYLTRANSFERASE"/>
    <property type="match status" value="1"/>
</dbReference>
<comment type="function">
    <text evidence="1">Protein-lysine N-methyltransferase.</text>
</comment>
<evidence type="ECO:0000256" key="1">
    <source>
        <dbReference type="PIRNR" id="PIRNR011771"/>
    </source>
</evidence>
<comment type="caution">
    <text evidence="4">The sequence shown here is derived from an EMBL/GenBank/DDBJ whole genome shotgun (WGS) entry which is preliminary data.</text>
</comment>
<dbReference type="EMBL" id="VAHF01000006">
    <property type="protein sequence ID" value="TXG60199.1"/>
    <property type="molecule type" value="Genomic_DNA"/>
</dbReference>
<feature type="compositionally biased region" description="Basic and acidic residues" evidence="2">
    <location>
        <begin position="245"/>
        <end position="256"/>
    </location>
</feature>
<dbReference type="PANTHER" id="PTHR13271:SF34">
    <property type="entry name" value="N-LYSINE METHYLTRANSFERASE SETD6"/>
    <property type="match status" value="1"/>
</dbReference>
<keyword evidence="5" id="KW-1185">Reference proteome</keyword>
<comment type="similarity">
    <text evidence="1">Belongs to the class V-like SAM-binding methyltransferase superfamily. Histone-lysine methyltransferase family. SETD6 subfamily.</text>
</comment>
<keyword evidence="1" id="KW-0949">S-adenosyl-L-methionine</keyword>
<feature type="region of interest" description="Disordered" evidence="2">
    <location>
        <begin position="244"/>
        <end position="276"/>
    </location>
</feature>
<evidence type="ECO:0000313" key="5">
    <source>
        <dbReference type="Proteomes" id="UP000323000"/>
    </source>
</evidence>
<evidence type="ECO:0000256" key="2">
    <source>
        <dbReference type="SAM" id="MobiDB-lite"/>
    </source>
</evidence>
<keyword evidence="1" id="KW-0539">Nucleus</keyword>
<dbReference type="PROSITE" id="PS50280">
    <property type="entry name" value="SET"/>
    <property type="match status" value="1"/>
</dbReference>
<dbReference type="InterPro" id="IPR011383">
    <property type="entry name" value="N-lys_methylase_SETD6"/>
</dbReference>
<accession>A0A5C7HTZ3</accession>
<dbReference type="Proteomes" id="UP000323000">
    <property type="component" value="Chromosome 6"/>
</dbReference>
<dbReference type="GO" id="GO:0016279">
    <property type="term" value="F:protein-lysine N-methyltransferase activity"/>
    <property type="evidence" value="ECO:0007669"/>
    <property type="project" value="UniProtKB-UniRule"/>
</dbReference>
<dbReference type="GO" id="GO:0005634">
    <property type="term" value="C:nucleus"/>
    <property type="evidence" value="ECO:0007669"/>
    <property type="project" value="UniProtKB-SubCell"/>
</dbReference>
<protein>
    <recommendedName>
        <fullName evidence="1">N-lysine methyltransferase</fullName>
        <ecNumber evidence="1">2.1.1.-</ecNumber>
    </recommendedName>
</protein>
<dbReference type="Gene3D" id="3.90.1410.10">
    <property type="entry name" value="set domain protein methyltransferase, domain 1"/>
    <property type="match status" value="2"/>
</dbReference>
<keyword evidence="1" id="KW-0489">Methyltransferase</keyword>
<keyword evidence="1" id="KW-0808">Transferase</keyword>
<dbReference type="EC" id="2.1.1.-" evidence="1"/>
<sequence length="517" mass="58129">MASSYIKSLYVLFRRVRAFKRWMKSQGIEYSDALHFKDETEQGISVMALCDLKEGDVVATVPKNACLTVKTSGAREIIEAAGLGGYLGLSVAIMYERSLGQDSPWSGYLQLLPDHESLPFLWSLDEVDSLLSGTELHKTVKQDKPLMYEDWKESILPLLDSTPLKFKSEYFDVEEYFAAKSLIASRSFEIDDYHGFGMVPLADLFNHKTGAEDVHFTSTSSDHESHSDADDNYYVHADAGDDEISTEKSQLDREESSASPNGTNSSGGSDLESSSVSGEDHTVLQMIMVKDVAVGVEVFNTYGLLGNAALLHRYGFTEPDNSYDIVNIDLELVLQWSSSLFSSRYSRARLSLWKRLGYSGSDSQDAEYFEITSDGDPQSELLILLYIMLLPEDAYRKLDLTISTAGSQDEAICVCLSEKNNIPLEKATEMIKELLLTESVCKALHSLADLRDSYYGLNSKKDDIEFLRSCSIRDRKLYHSLVLRKLREKEIEEELDRLKQIRLREGILELAVEELNG</sequence>
<dbReference type="InterPro" id="IPR046341">
    <property type="entry name" value="SET_dom_sf"/>
</dbReference>
<name>A0A5C7HTZ3_9ROSI</name>
<organism evidence="4 5">
    <name type="scientific">Acer yangbiense</name>
    <dbReference type="NCBI Taxonomy" id="1000413"/>
    <lineage>
        <taxon>Eukaryota</taxon>
        <taxon>Viridiplantae</taxon>
        <taxon>Streptophyta</taxon>
        <taxon>Embryophyta</taxon>
        <taxon>Tracheophyta</taxon>
        <taxon>Spermatophyta</taxon>
        <taxon>Magnoliopsida</taxon>
        <taxon>eudicotyledons</taxon>
        <taxon>Gunneridae</taxon>
        <taxon>Pentapetalae</taxon>
        <taxon>rosids</taxon>
        <taxon>malvids</taxon>
        <taxon>Sapindales</taxon>
        <taxon>Sapindaceae</taxon>
        <taxon>Hippocastanoideae</taxon>
        <taxon>Acereae</taxon>
        <taxon>Acer</taxon>
    </lineage>
</organism>
<feature type="domain" description="SET" evidence="3">
    <location>
        <begin position="26"/>
        <end position="303"/>
    </location>
</feature>
<comment type="subcellular location">
    <subcellularLocation>
        <location evidence="1">Nucleus</location>
    </subcellularLocation>
</comment>
<dbReference type="OrthoDB" id="441812at2759"/>
<dbReference type="SUPFAM" id="SSF82199">
    <property type="entry name" value="SET domain"/>
    <property type="match status" value="2"/>
</dbReference>
<evidence type="ECO:0000313" key="4">
    <source>
        <dbReference type="EMBL" id="TXG60199.1"/>
    </source>
</evidence>
<dbReference type="InterPro" id="IPR001214">
    <property type="entry name" value="SET_dom"/>
</dbReference>
<dbReference type="GO" id="GO:0032259">
    <property type="term" value="P:methylation"/>
    <property type="evidence" value="ECO:0007669"/>
    <property type="project" value="UniProtKB-KW"/>
</dbReference>
<evidence type="ECO:0000259" key="3">
    <source>
        <dbReference type="PROSITE" id="PS50280"/>
    </source>
</evidence>
<dbReference type="PIRSF" id="PIRSF011771">
    <property type="entry name" value="RMS1_SET"/>
    <property type="match status" value="1"/>
</dbReference>
<dbReference type="InterPro" id="IPR050600">
    <property type="entry name" value="SETD3_SETD6_MTase"/>
</dbReference>
<feature type="compositionally biased region" description="Low complexity" evidence="2">
    <location>
        <begin position="266"/>
        <end position="276"/>
    </location>
</feature>
<gene>
    <name evidence="4" type="ORF">EZV62_014772</name>
</gene>
<proteinExistence type="inferred from homology"/>